<evidence type="ECO:0000256" key="1">
    <source>
        <dbReference type="ARBA" id="ARBA00022729"/>
    </source>
</evidence>
<dbReference type="GO" id="GO:1904680">
    <property type="term" value="F:peptide transmembrane transporter activity"/>
    <property type="evidence" value="ECO:0007669"/>
    <property type="project" value="TreeGrafter"/>
</dbReference>
<dbReference type="AlphaFoldDB" id="A0A2A5WQY6"/>
<evidence type="ECO:0000256" key="2">
    <source>
        <dbReference type="SAM" id="SignalP"/>
    </source>
</evidence>
<dbReference type="InterPro" id="IPR030678">
    <property type="entry name" value="Peptide/Ni-bd"/>
</dbReference>
<dbReference type="Proteomes" id="UP000219327">
    <property type="component" value="Unassembled WGS sequence"/>
</dbReference>
<dbReference type="GO" id="GO:0015833">
    <property type="term" value="P:peptide transport"/>
    <property type="evidence" value="ECO:0007669"/>
    <property type="project" value="TreeGrafter"/>
</dbReference>
<feature type="signal peptide" evidence="2">
    <location>
        <begin position="1"/>
        <end position="42"/>
    </location>
</feature>
<comment type="caution">
    <text evidence="4">The sequence shown here is derived from an EMBL/GenBank/DDBJ whole genome shotgun (WGS) entry which is preliminary data.</text>
</comment>
<evidence type="ECO:0000313" key="4">
    <source>
        <dbReference type="EMBL" id="PDH38811.1"/>
    </source>
</evidence>
<dbReference type="PANTHER" id="PTHR30290">
    <property type="entry name" value="PERIPLASMIC BINDING COMPONENT OF ABC TRANSPORTER"/>
    <property type="match status" value="1"/>
</dbReference>
<evidence type="ECO:0000259" key="3">
    <source>
        <dbReference type="Pfam" id="PF00496"/>
    </source>
</evidence>
<dbReference type="InterPro" id="IPR039424">
    <property type="entry name" value="SBP_5"/>
</dbReference>
<accession>A0A2A5WQY6</accession>
<evidence type="ECO:0000313" key="5">
    <source>
        <dbReference type="Proteomes" id="UP000219327"/>
    </source>
</evidence>
<proteinExistence type="predicted"/>
<dbReference type="InterPro" id="IPR000914">
    <property type="entry name" value="SBP_5_dom"/>
</dbReference>
<dbReference type="Gene3D" id="3.10.105.10">
    <property type="entry name" value="Dipeptide-binding Protein, Domain 3"/>
    <property type="match status" value="1"/>
</dbReference>
<dbReference type="Pfam" id="PF00496">
    <property type="entry name" value="SBP_bac_5"/>
    <property type="match status" value="1"/>
</dbReference>
<dbReference type="GO" id="GO:0043190">
    <property type="term" value="C:ATP-binding cassette (ABC) transporter complex"/>
    <property type="evidence" value="ECO:0007669"/>
    <property type="project" value="InterPro"/>
</dbReference>
<reference evidence="4 5" key="1">
    <citation type="submission" date="2017-08" db="EMBL/GenBank/DDBJ databases">
        <title>Fine stratification of microbial communities through a metagenomic profile of the photic zone.</title>
        <authorList>
            <person name="Haro-Moreno J.M."/>
            <person name="Lopez-Perez M."/>
            <person name="De La Torre J."/>
            <person name="Picazo A."/>
            <person name="Camacho A."/>
            <person name="Rodriguez-Valera F."/>
        </authorList>
    </citation>
    <scope>NUCLEOTIDE SEQUENCE [LARGE SCALE GENOMIC DNA]</scope>
    <source>
        <strain evidence="4">MED-G24</strain>
    </source>
</reference>
<organism evidence="4 5">
    <name type="scientific">OM182 bacterium MED-G24</name>
    <dbReference type="NCBI Taxonomy" id="1986255"/>
    <lineage>
        <taxon>Bacteria</taxon>
        <taxon>Pseudomonadati</taxon>
        <taxon>Pseudomonadota</taxon>
        <taxon>Gammaproteobacteria</taxon>
        <taxon>OMG group</taxon>
        <taxon>OM182 clade</taxon>
    </lineage>
</organism>
<name>A0A2A5WQY6_9GAMM</name>
<dbReference type="FunFam" id="3.10.105.10:FF:000005">
    <property type="entry name" value="ABC transporter substrate-binding protein"/>
    <property type="match status" value="1"/>
</dbReference>
<dbReference type="GO" id="GO:0042884">
    <property type="term" value="P:microcin transport"/>
    <property type="evidence" value="ECO:0007669"/>
    <property type="project" value="TreeGrafter"/>
</dbReference>
<keyword evidence="1 2" id="KW-0732">Signal</keyword>
<sequence>MNLFRIPNHSNHVRPRVNAVKIRLLLMLICGAITLPAQPALAGQVDGVQGTYAIAMHGAVKYDANFKHFDYVNPEAPSGGTLRTHRIGTFDSFNSFIAKGSPAADVGSIYNSLCTQAADEAFTMYGEMAEEIYMPEDRSWVAFKLHTSARWHDGKPVTVSDVIWTFNKLLAEGAPFFRFYYSNISEAIDMGDNIVRFNFKPGENRELPLIVCQLPVLPEHYWASREFNKTTLEPPLGSGPYRVKSFEAGRSITMESVDNYWGKNTPTQKGFNNIDEIRSDYYRDNDIALEAFKAGEYDFRHESASKDWATGYDIPAVRDGDMIKRRFENSRPTGLQGFVFNTRRDLFKDIKVRKALAYAFDFEWSNQNLFYGQYERSASYFSNSELAATGLPSADELKYLTPIKAQIPAEVFTGTYKPPTGGGPRAMRMNYRTAARLLKEAGWVVESGKLVNEETGTPFAFEMMLSTPTWERIVLPFGKNLEKLGIEMSVRTVDTSQYRRRLDTYDFDVIVNTFRQSQSPGNEQRNFWSSKSATLEGAGNYIGISDPAIDTLIEHVIAAPNRNELIASTKALDRVLQWGHWVIPHWHVSYDRVAYWDKFGIPEVTPPQGYQRAAWWIDSDKAVKLKGKLKSEE</sequence>
<dbReference type="GO" id="GO:0030288">
    <property type="term" value="C:outer membrane-bounded periplasmic space"/>
    <property type="evidence" value="ECO:0007669"/>
    <property type="project" value="TreeGrafter"/>
</dbReference>
<feature type="chain" id="PRO_5012178924" description="Solute-binding protein family 5 domain-containing protein" evidence="2">
    <location>
        <begin position="43"/>
        <end position="633"/>
    </location>
</feature>
<dbReference type="PIRSF" id="PIRSF002741">
    <property type="entry name" value="MppA"/>
    <property type="match status" value="1"/>
</dbReference>
<dbReference type="CDD" id="cd08497">
    <property type="entry name" value="MbnE-like"/>
    <property type="match status" value="1"/>
</dbReference>
<gene>
    <name evidence="4" type="ORF">CNE99_06735</name>
</gene>
<dbReference type="Gene3D" id="3.40.190.10">
    <property type="entry name" value="Periplasmic binding protein-like II"/>
    <property type="match status" value="1"/>
</dbReference>
<feature type="domain" description="Solute-binding protein family 5" evidence="3">
    <location>
        <begin position="124"/>
        <end position="531"/>
    </location>
</feature>
<dbReference type="EMBL" id="NTKD01000034">
    <property type="protein sequence ID" value="PDH38811.1"/>
    <property type="molecule type" value="Genomic_DNA"/>
</dbReference>
<dbReference type="SUPFAM" id="SSF53850">
    <property type="entry name" value="Periplasmic binding protein-like II"/>
    <property type="match status" value="1"/>
</dbReference>
<dbReference type="PANTHER" id="PTHR30290:SF64">
    <property type="entry name" value="ABC TRANSPORTER PERIPLASMIC BINDING PROTEIN"/>
    <property type="match status" value="1"/>
</dbReference>
<protein>
    <recommendedName>
        <fullName evidence="3">Solute-binding protein family 5 domain-containing protein</fullName>
    </recommendedName>
</protein>